<evidence type="ECO:0000259" key="3">
    <source>
        <dbReference type="PROSITE" id="PS51549"/>
    </source>
</evidence>
<dbReference type="AlphaFoldDB" id="A0A915PJ25"/>
<sequence>MILFPSLLCLFIPTLPGHLYGKSKSNLKPTSIVPWSEYLATTNDINNQAATFQEILAGRRPLLMPLKGVGEKNFPGSNIRNDKSVPPVLKRSYFRRRWTQYNSHSTMLPNTPDSRNIWITNRFQRRNHTELDTVTTASHHQAILANTNTRNIRIPTNLRVHPLTRVSSDPQMTRLYAANSFKQFISVANASVSSRFPRLDSADLSISYPGSPVLAQPRTNPAPFFSSIADVKNLHRLSDSVASLLFSRHTMESLAKFTQSLLRFSTPDQPGEILSSLSKSVSATSPRAAEINTITKISTGTPSSIKSIQQVFVELARKDFPIKSIWNDTLYENETEVFLKTFPEEQRSLLQGAIQTGELDIRTLRSIFGNANYKRKQNEGKLLEWIQQNRKKSAEEMFISTDKLPYYGKYCGSFAGQTSESSRFNAAGALWAVDDRRFILSKFQFNPGTMLTENITFWVGPNEQTNNSVTDMIPNANGFYLKPQPISFSVFYKPNITNMEAHIRSKLTSFNQRSNLYTELFVPNTDEILPEDAISSAVIFLESSKQLISGNAKDLNVRIALNKSSNVEPLGWYAGFQPLLLTLPDNKGIKTINWFALYDHKRQDIIAYVLIPNGPAFKIPAVVYLRGLTPNNVHNVRSKYIKVLDTKTIEVSKFYYRSNGLAAWFVVGKNILPNSDGHIVPVYDRASNRFDCDSLRDYTNETVILKLPGHLDIKDVFWFSVFSMEQGLSLSHLYFPYNDMYLPPDLTDISVSSIFGHFETSVFHETYFMVSDIKQWLKALA</sequence>
<dbReference type="PANTHER" id="PTHR24036:SF16">
    <property type="entry name" value="KNICKKOPF"/>
    <property type="match status" value="1"/>
</dbReference>
<keyword evidence="4" id="KW-1185">Reference proteome</keyword>
<reference evidence="5" key="1">
    <citation type="submission" date="2022-11" db="UniProtKB">
        <authorList>
            <consortium name="WormBaseParasite"/>
        </authorList>
    </citation>
    <scope>IDENTIFICATION</scope>
</reference>
<dbReference type="Proteomes" id="UP000887581">
    <property type="component" value="Unplaced"/>
</dbReference>
<dbReference type="InterPro" id="IPR019545">
    <property type="entry name" value="DM13_domain"/>
</dbReference>
<organism evidence="4 5">
    <name type="scientific">Setaria digitata</name>
    <dbReference type="NCBI Taxonomy" id="48799"/>
    <lineage>
        <taxon>Eukaryota</taxon>
        <taxon>Metazoa</taxon>
        <taxon>Ecdysozoa</taxon>
        <taxon>Nematoda</taxon>
        <taxon>Chromadorea</taxon>
        <taxon>Rhabditida</taxon>
        <taxon>Spirurina</taxon>
        <taxon>Spiruromorpha</taxon>
        <taxon>Filarioidea</taxon>
        <taxon>Setariidae</taxon>
        <taxon>Setaria</taxon>
    </lineage>
</organism>
<accession>A0A915PJ25</accession>
<evidence type="ECO:0000256" key="1">
    <source>
        <dbReference type="ARBA" id="ARBA00022737"/>
    </source>
</evidence>
<protein>
    <submittedName>
        <fullName evidence="5">DM13 domain-containing protein</fullName>
    </submittedName>
</protein>
<feature type="chain" id="PRO_5037756579" evidence="2">
    <location>
        <begin position="22"/>
        <end position="781"/>
    </location>
</feature>
<dbReference type="InterPro" id="IPR052126">
    <property type="entry name" value="Spindle_Org/Thrombomodulin"/>
</dbReference>
<feature type="signal peptide" evidence="2">
    <location>
        <begin position="1"/>
        <end position="21"/>
    </location>
</feature>
<name>A0A915PJ25_9BILA</name>
<keyword evidence="1" id="KW-0677">Repeat</keyword>
<keyword evidence="2" id="KW-0732">Signal</keyword>
<evidence type="ECO:0000256" key="2">
    <source>
        <dbReference type="SAM" id="SignalP"/>
    </source>
</evidence>
<dbReference type="Pfam" id="PF10517">
    <property type="entry name" value="DM13"/>
    <property type="match status" value="1"/>
</dbReference>
<feature type="domain" description="DM13" evidence="3">
    <location>
        <begin position="622"/>
        <end position="736"/>
    </location>
</feature>
<evidence type="ECO:0000313" key="5">
    <source>
        <dbReference type="WBParaSite" id="sdigi.contig103.g4375.t1"/>
    </source>
</evidence>
<dbReference type="WBParaSite" id="sdigi.contig103.g4375.t1">
    <property type="protein sequence ID" value="sdigi.contig103.g4375.t1"/>
    <property type="gene ID" value="sdigi.contig103.g4375"/>
</dbReference>
<evidence type="ECO:0000313" key="4">
    <source>
        <dbReference type="Proteomes" id="UP000887581"/>
    </source>
</evidence>
<proteinExistence type="predicted"/>
<dbReference type="SMART" id="SM00686">
    <property type="entry name" value="DM13"/>
    <property type="match status" value="1"/>
</dbReference>
<dbReference type="PROSITE" id="PS51549">
    <property type="entry name" value="DM13"/>
    <property type="match status" value="1"/>
</dbReference>
<dbReference type="PANTHER" id="PTHR24036">
    <property type="entry name" value="SKELETOR-RELATED"/>
    <property type="match status" value="1"/>
</dbReference>